<keyword evidence="1" id="KW-0472">Membrane</keyword>
<dbReference type="AlphaFoldDB" id="A0A558IXN5"/>
<feature type="transmembrane region" description="Helical" evidence="1">
    <location>
        <begin position="291"/>
        <end position="312"/>
    </location>
</feature>
<name>A0A558IXN5_9CORY</name>
<keyword evidence="1" id="KW-1133">Transmembrane helix</keyword>
<dbReference type="EMBL" id="VMTX01000002">
    <property type="protein sequence ID" value="TVU86130.1"/>
    <property type="molecule type" value="Genomic_DNA"/>
</dbReference>
<feature type="transmembrane region" description="Helical" evidence="1">
    <location>
        <begin position="200"/>
        <end position="229"/>
    </location>
</feature>
<evidence type="ECO:0000313" key="2">
    <source>
        <dbReference type="EMBL" id="TVU86130.1"/>
    </source>
</evidence>
<accession>A0A558IXN5</accession>
<feature type="transmembrane region" description="Helical" evidence="1">
    <location>
        <begin position="333"/>
        <end position="354"/>
    </location>
</feature>
<dbReference type="InterPro" id="IPR036259">
    <property type="entry name" value="MFS_trans_sf"/>
</dbReference>
<evidence type="ECO:0008006" key="4">
    <source>
        <dbReference type="Google" id="ProtNLM"/>
    </source>
</evidence>
<dbReference type="SUPFAM" id="SSF103473">
    <property type="entry name" value="MFS general substrate transporter"/>
    <property type="match status" value="1"/>
</dbReference>
<comment type="caution">
    <text evidence="2">The sequence shown here is derived from an EMBL/GenBank/DDBJ whole genome shotgun (WGS) entry which is preliminary data.</text>
</comment>
<feature type="transmembrane region" description="Helical" evidence="1">
    <location>
        <begin position="37"/>
        <end position="56"/>
    </location>
</feature>
<feature type="transmembrane region" description="Helical" evidence="1">
    <location>
        <begin position="12"/>
        <end position="31"/>
    </location>
</feature>
<dbReference type="Proteomes" id="UP000320648">
    <property type="component" value="Unassembled WGS sequence"/>
</dbReference>
<feature type="transmembrane region" description="Helical" evidence="1">
    <location>
        <begin position="235"/>
        <end position="253"/>
    </location>
</feature>
<evidence type="ECO:0000256" key="1">
    <source>
        <dbReference type="SAM" id="Phobius"/>
    </source>
</evidence>
<protein>
    <recommendedName>
        <fullName evidence="4">MFS transporter</fullName>
    </recommendedName>
</protein>
<keyword evidence="1" id="KW-0812">Transmembrane</keyword>
<reference evidence="2 3" key="1">
    <citation type="submission" date="2019-07" db="EMBL/GenBank/DDBJ databases">
        <title>Draft genome of C. aurimucosum strain 15-4290.</title>
        <authorList>
            <person name="Pacheco L.G.C."/>
            <person name="Aguiar E.R.G.R."/>
            <person name="Navas J."/>
            <person name="Santos C.S."/>
            <person name="Rocha D.J.P.G."/>
        </authorList>
    </citation>
    <scope>NUCLEOTIDE SEQUENCE [LARGE SCALE GENOMIC DNA]</scope>
    <source>
        <strain evidence="2 3">15-4290</strain>
    </source>
</reference>
<gene>
    <name evidence="2" type="ORF">FQN05_01280</name>
</gene>
<sequence length="364" mass="38781">MLSPATVIRVNVLVDAYVTSFLAASVGYLTVESGLDGQGALHAVGTGIVIGTILSLPLARLGDVVGEARVLGCVQIFQVVAYVVLGMVPGQIPLMGALVGIFLLGRFVSPLRGALPPRYLQKEELVSFKISLRTATLTVVLLGTATVSCVLLFDISIRTFASLLGSCGYFVCILATHVLKQNQGVDVVRRTSFPVRFSMAADVWISCLKVFVTFAIVTTGSVLVPYILASKGSKLSWLLLCSVFIEIAINYVIQKNSRFKKGGGASNFALLLLAVALGVFGGILLVSSAVLLQSMIVFSLALMAVFCLNHTARTFATIMAWQFQYEKGDDKDRTFVVAIFSMASAFGIGFANLIGAKIYEVVGV</sequence>
<feature type="transmembrane region" description="Helical" evidence="1">
    <location>
        <begin position="130"/>
        <end position="153"/>
    </location>
</feature>
<feature type="transmembrane region" description="Helical" evidence="1">
    <location>
        <begin position="91"/>
        <end position="109"/>
    </location>
</feature>
<proteinExistence type="predicted"/>
<feature type="transmembrane region" description="Helical" evidence="1">
    <location>
        <begin position="159"/>
        <end position="179"/>
    </location>
</feature>
<organism evidence="2 3">
    <name type="scientific">Corynebacterium aurimucosum</name>
    <dbReference type="NCBI Taxonomy" id="169292"/>
    <lineage>
        <taxon>Bacteria</taxon>
        <taxon>Bacillati</taxon>
        <taxon>Actinomycetota</taxon>
        <taxon>Actinomycetes</taxon>
        <taxon>Mycobacteriales</taxon>
        <taxon>Corynebacteriaceae</taxon>
        <taxon>Corynebacterium</taxon>
    </lineage>
</organism>
<feature type="transmembrane region" description="Helical" evidence="1">
    <location>
        <begin position="265"/>
        <end position="285"/>
    </location>
</feature>
<evidence type="ECO:0000313" key="3">
    <source>
        <dbReference type="Proteomes" id="UP000320648"/>
    </source>
</evidence>